<sequence>MFDDNKLKVVLNLLSEIEKFVAKSSNNDKYIAGLIKDCEYKVSELKKQNKYLDIRKNASLEILNNLCQDLKSQINPKELLELDTIKLYLTNKTIPDTKNWDKNYKTIIEYFLNHI</sequence>
<name>A0A5C8DJ42_9SPIR</name>
<evidence type="ECO:0000313" key="4">
    <source>
        <dbReference type="Proteomes" id="UP000322327"/>
    </source>
</evidence>
<dbReference type="EMBL" id="SAYA01000018">
    <property type="protein sequence ID" value="TXJ25540.1"/>
    <property type="molecule type" value="Genomic_DNA"/>
</dbReference>
<organism evidence="3 4">
    <name type="scientific">Brachyspira aalborgi</name>
    <dbReference type="NCBI Taxonomy" id="29522"/>
    <lineage>
        <taxon>Bacteria</taxon>
        <taxon>Pseudomonadati</taxon>
        <taxon>Spirochaetota</taxon>
        <taxon>Spirochaetia</taxon>
        <taxon>Brachyspirales</taxon>
        <taxon>Brachyspiraceae</taxon>
        <taxon>Brachyspira</taxon>
    </lineage>
</organism>
<accession>A0A5C8DJ42</accession>
<dbReference type="AlphaFoldDB" id="A0A5C8DJ42"/>
<evidence type="ECO:0000313" key="6">
    <source>
        <dbReference type="Proteomes" id="UP000324336"/>
    </source>
</evidence>
<dbReference type="RefSeq" id="WP_021958105.1">
    <property type="nucleotide sequence ID" value="NZ_SAXV01000023.1"/>
</dbReference>
<dbReference type="Proteomes" id="UP000322327">
    <property type="component" value="Unassembled WGS sequence"/>
</dbReference>
<evidence type="ECO:0000313" key="3">
    <source>
        <dbReference type="EMBL" id="TXJ54570.1"/>
    </source>
</evidence>
<gene>
    <name evidence="2" type="ORF">EPJ71_06030</name>
    <name evidence="1" type="ORF">EPJ73_05380</name>
    <name evidence="3" type="ORF">EPJ76_09620</name>
</gene>
<evidence type="ECO:0000313" key="5">
    <source>
        <dbReference type="Proteomes" id="UP000322659"/>
    </source>
</evidence>
<dbReference type="EMBL" id="SAXZ01000011">
    <property type="protein sequence ID" value="TXJ32474.1"/>
    <property type="molecule type" value="Genomic_DNA"/>
</dbReference>
<protein>
    <submittedName>
        <fullName evidence="3">Uncharacterized protein</fullName>
    </submittedName>
</protein>
<evidence type="ECO:0000313" key="1">
    <source>
        <dbReference type="EMBL" id="TXJ25540.1"/>
    </source>
</evidence>
<proteinExistence type="predicted"/>
<dbReference type="Proteomes" id="UP000324336">
    <property type="component" value="Unassembled WGS sequence"/>
</dbReference>
<evidence type="ECO:0000313" key="2">
    <source>
        <dbReference type="EMBL" id="TXJ32474.1"/>
    </source>
</evidence>
<dbReference type="Proteomes" id="UP000322659">
    <property type="component" value="Unassembled WGS sequence"/>
</dbReference>
<dbReference type="EMBL" id="SAYI01000019">
    <property type="protein sequence ID" value="TXJ54570.1"/>
    <property type="molecule type" value="Genomic_DNA"/>
</dbReference>
<reference evidence="3" key="2">
    <citation type="submission" date="2019-01" db="EMBL/GenBank/DDBJ databases">
        <authorList>
            <person name="Thorell K."/>
        </authorList>
    </citation>
    <scope>NUCLEOTIDE SEQUENCE</scope>
    <source>
        <strain evidence="3">PC3053II</strain>
        <strain evidence="1">PC4597II</strain>
        <strain evidence="2">PC5099IV</strain>
    </source>
</reference>
<reference evidence="4 5" key="1">
    <citation type="journal article" date="1992" name="Lakartidningen">
        <title>[Penicillin V and not amoxicillin is the first choice preparation in acute otitis].</title>
        <authorList>
            <person name="Kamme C."/>
            <person name="Lundgren K."/>
            <person name="Prellner K."/>
        </authorList>
    </citation>
    <scope>NUCLEOTIDE SEQUENCE [LARGE SCALE GENOMIC DNA]</scope>
    <source>
        <strain evidence="3 4">PC3053II</strain>
        <strain evidence="1 6">PC4597II</strain>
        <strain evidence="2 5">PC5099IV</strain>
    </source>
</reference>
<comment type="caution">
    <text evidence="3">The sequence shown here is derived from an EMBL/GenBank/DDBJ whole genome shotgun (WGS) entry which is preliminary data.</text>
</comment>
<keyword evidence="5" id="KW-1185">Reference proteome</keyword>